<comment type="similarity">
    <text evidence="8">Belongs to the Nibrin family.</text>
</comment>
<evidence type="ECO:0000256" key="5">
    <source>
        <dbReference type="ARBA" id="ARBA00023204"/>
    </source>
</evidence>
<keyword evidence="5" id="KW-0234">DNA repair</keyword>
<evidence type="ECO:0000259" key="10">
    <source>
        <dbReference type="PROSITE" id="PS50006"/>
    </source>
</evidence>
<feature type="region of interest" description="Disordered" evidence="9">
    <location>
        <begin position="332"/>
        <end position="354"/>
    </location>
</feature>
<feature type="compositionally biased region" description="Polar residues" evidence="9">
    <location>
        <begin position="432"/>
        <end position="443"/>
    </location>
</feature>
<dbReference type="Gene3D" id="3.40.50.10980">
    <property type="entry name" value="Nibrin, BRCT2 domain"/>
    <property type="match status" value="1"/>
</dbReference>
<feature type="domain" description="FHA" evidence="10">
    <location>
        <begin position="5"/>
        <end position="66"/>
    </location>
</feature>
<dbReference type="PROSITE" id="PS50006">
    <property type="entry name" value="FHA_DOMAIN"/>
    <property type="match status" value="1"/>
</dbReference>
<keyword evidence="12" id="KW-1185">Reference proteome</keyword>
<dbReference type="Gene3D" id="2.60.200.20">
    <property type="match status" value="1"/>
</dbReference>
<keyword evidence="6" id="KW-0539">Nucleus</keyword>
<dbReference type="InterPro" id="IPR036420">
    <property type="entry name" value="BRCT_dom_sf"/>
</dbReference>
<dbReference type="PANTHER" id="PTHR12162:SF0">
    <property type="entry name" value="NIBRIN"/>
    <property type="match status" value="1"/>
</dbReference>
<accession>A0ABR3APW9</accession>
<sequence>MWVLCDVKEDSDADITFSDKSISRKHASIIVDPVEHEHMGNIEFRPRVVLKDVGSKYGTKANGKSIKDPTVIENDTVMEFGTLDSAVKLVWKHLFVCRTSLGRNEKEELLEAGARLGFHITKDWDDNCTHLYVKEIRFTHKLIQCLVQLKPVVSTSWLAEFVSDTSTVFPDFEKHIPPLSSDFPLTQCAPNFLPSVNRTWIFNGLIFYIFGKEQFDRLSTVIKAAGGKAIFCRPGTPLRSPLIQFNKGVFVIPTSGIDNNSWTGVEKSLRKAKREAIKEEAIGWSIVYCSLEKIGDQSILAQPVEPKPFGENQRKGKASTLEEKLEYVPAVTSKKTRTPTSSLETPSESPVTFSGTTEAHMDMDVDQDLNISAENSKNIGLSSEQQNINLYIDSPSSVEPKTFVKNQRKRKASTLEEKSKYVPAATSEKAHTPTSPLGTSSESPVTLSEAQEAHMNMDVYQDYEISTESSENHNLSSEQQNINLNVNRLSSTGKIFEKCYISETSVLPQSYIKDCLPAPNAKIFKKGFSLPPVSSPTYVPLNNVKNNTKLDTPDKETTDSFVDISIIPTRLDSKRKRDT</sequence>
<gene>
    <name evidence="11" type="ORF">J3Q64DRAFT_1839298</name>
</gene>
<comment type="caution">
    <text evidence="11">The sequence shown here is derived from an EMBL/GenBank/DDBJ whole genome shotgun (WGS) entry which is preliminary data.</text>
</comment>
<reference evidence="11 12" key="1">
    <citation type="submission" date="2024-04" db="EMBL/GenBank/DDBJ databases">
        <title>Symmetric and asymmetric DNA N6-adenine methylation regulates different biological responses in Mucorales.</title>
        <authorList>
            <consortium name="Lawrence Berkeley National Laboratory"/>
            <person name="Lax C."/>
            <person name="Mondo S.J."/>
            <person name="Osorio-Concepcion M."/>
            <person name="Muszewska A."/>
            <person name="Corrochano-Luque M."/>
            <person name="Gutierrez G."/>
            <person name="Riley R."/>
            <person name="Lipzen A."/>
            <person name="Guo J."/>
            <person name="Hundley H."/>
            <person name="Amirebrahimi M."/>
            <person name="Ng V."/>
            <person name="Lorenzo-Gutierrez D."/>
            <person name="Binder U."/>
            <person name="Yang J."/>
            <person name="Song Y."/>
            <person name="Canovas D."/>
            <person name="Navarro E."/>
            <person name="Freitag M."/>
            <person name="Gabaldon T."/>
            <person name="Grigoriev I.V."/>
            <person name="Corrochano L.M."/>
            <person name="Nicolas F.E."/>
            <person name="Garre V."/>
        </authorList>
    </citation>
    <scope>NUCLEOTIDE SEQUENCE [LARGE SCALE GENOMIC DNA]</scope>
    <source>
        <strain evidence="11 12">L51</strain>
    </source>
</reference>
<keyword evidence="3" id="KW-0158">Chromosome</keyword>
<evidence type="ECO:0000256" key="1">
    <source>
        <dbReference type="ARBA" id="ARBA00004123"/>
    </source>
</evidence>
<dbReference type="Pfam" id="PF00498">
    <property type="entry name" value="FHA"/>
    <property type="match status" value="1"/>
</dbReference>
<comment type="subcellular location">
    <subcellularLocation>
        <location evidence="2">Chromosome</location>
    </subcellularLocation>
    <subcellularLocation>
        <location evidence="1">Nucleus</location>
    </subcellularLocation>
</comment>
<evidence type="ECO:0000256" key="2">
    <source>
        <dbReference type="ARBA" id="ARBA00004286"/>
    </source>
</evidence>
<dbReference type="InterPro" id="IPR032429">
    <property type="entry name" value="Nibrin_BRCT2"/>
</dbReference>
<evidence type="ECO:0000313" key="11">
    <source>
        <dbReference type="EMBL" id="KAL0079148.1"/>
    </source>
</evidence>
<proteinExistence type="inferred from homology"/>
<dbReference type="Gene3D" id="3.40.50.10190">
    <property type="entry name" value="BRCT domain"/>
    <property type="match status" value="1"/>
</dbReference>
<feature type="region of interest" description="Disordered" evidence="9">
    <location>
        <begin position="402"/>
        <end position="443"/>
    </location>
</feature>
<evidence type="ECO:0000256" key="8">
    <source>
        <dbReference type="ARBA" id="ARBA00044757"/>
    </source>
</evidence>
<evidence type="ECO:0000256" key="6">
    <source>
        <dbReference type="ARBA" id="ARBA00023242"/>
    </source>
</evidence>
<evidence type="ECO:0000256" key="3">
    <source>
        <dbReference type="ARBA" id="ARBA00022454"/>
    </source>
</evidence>
<evidence type="ECO:0000256" key="7">
    <source>
        <dbReference type="ARBA" id="ARBA00023306"/>
    </source>
</evidence>
<dbReference type="InterPro" id="IPR001357">
    <property type="entry name" value="BRCT_dom"/>
</dbReference>
<dbReference type="SUPFAM" id="SSF52113">
    <property type="entry name" value="BRCT domain"/>
    <property type="match status" value="1"/>
</dbReference>
<dbReference type="CDD" id="cd17741">
    <property type="entry name" value="BRCT_nibrin"/>
    <property type="match status" value="1"/>
</dbReference>
<dbReference type="EMBL" id="JBCLYO010000023">
    <property type="protein sequence ID" value="KAL0079148.1"/>
    <property type="molecule type" value="Genomic_DNA"/>
</dbReference>
<keyword evidence="4" id="KW-0227">DNA damage</keyword>
<protein>
    <recommendedName>
        <fullName evidence="10">FHA domain-containing protein</fullName>
    </recommendedName>
</protein>
<organism evidence="11 12">
    <name type="scientific">Phycomyces blakesleeanus</name>
    <dbReference type="NCBI Taxonomy" id="4837"/>
    <lineage>
        <taxon>Eukaryota</taxon>
        <taxon>Fungi</taxon>
        <taxon>Fungi incertae sedis</taxon>
        <taxon>Mucoromycota</taxon>
        <taxon>Mucoromycotina</taxon>
        <taxon>Mucoromycetes</taxon>
        <taxon>Mucorales</taxon>
        <taxon>Phycomycetaceae</taxon>
        <taxon>Phycomyces</taxon>
    </lineage>
</organism>
<dbReference type="InterPro" id="IPR040227">
    <property type="entry name" value="Nibrin-rel"/>
</dbReference>
<keyword evidence="7" id="KW-0131">Cell cycle</keyword>
<evidence type="ECO:0000256" key="9">
    <source>
        <dbReference type="SAM" id="MobiDB-lite"/>
    </source>
</evidence>
<dbReference type="Proteomes" id="UP001448207">
    <property type="component" value="Unassembled WGS sequence"/>
</dbReference>
<evidence type="ECO:0000256" key="4">
    <source>
        <dbReference type="ARBA" id="ARBA00022763"/>
    </source>
</evidence>
<feature type="compositionally biased region" description="Low complexity" evidence="9">
    <location>
        <begin position="338"/>
        <end position="350"/>
    </location>
</feature>
<dbReference type="SUPFAM" id="SSF49879">
    <property type="entry name" value="SMAD/FHA domain"/>
    <property type="match status" value="1"/>
</dbReference>
<dbReference type="PANTHER" id="PTHR12162">
    <property type="entry name" value="NIBRIN-RELATED"/>
    <property type="match status" value="1"/>
</dbReference>
<name>A0ABR3APW9_PHYBL</name>
<evidence type="ECO:0000313" key="12">
    <source>
        <dbReference type="Proteomes" id="UP001448207"/>
    </source>
</evidence>
<dbReference type="InterPro" id="IPR043014">
    <property type="entry name" value="Nibrin_BRCT2_sf"/>
</dbReference>
<dbReference type="InterPro" id="IPR008984">
    <property type="entry name" value="SMAD_FHA_dom_sf"/>
</dbReference>
<dbReference type="Pfam" id="PF16508">
    <property type="entry name" value="NIBRIN_BRCT_II"/>
    <property type="match status" value="1"/>
</dbReference>
<dbReference type="Pfam" id="PF00533">
    <property type="entry name" value="BRCT"/>
    <property type="match status" value="1"/>
</dbReference>
<dbReference type="CDD" id="cd22667">
    <property type="entry name" value="FHA_NBN"/>
    <property type="match status" value="1"/>
</dbReference>
<dbReference type="InterPro" id="IPR000253">
    <property type="entry name" value="FHA_dom"/>
</dbReference>